<reference evidence="1" key="1">
    <citation type="submission" date="2021-02" db="EMBL/GenBank/DDBJ databases">
        <authorList>
            <person name="Nowell W R."/>
        </authorList>
    </citation>
    <scope>NUCLEOTIDE SEQUENCE</scope>
</reference>
<dbReference type="EMBL" id="CAJOBD010000214">
    <property type="protein sequence ID" value="CAF3615439.1"/>
    <property type="molecule type" value="Genomic_DNA"/>
</dbReference>
<evidence type="ECO:0000313" key="1">
    <source>
        <dbReference type="EMBL" id="CAF3615439.1"/>
    </source>
</evidence>
<name>A0A818NZF4_9BILA</name>
<dbReference type="AlphaFoldDB" id="A0A818NZF4"/>
<gene>
    <name evidence="1" type="ORF">JBS370_LOCUS4512</name>
</gene>
<feature type="non-terminal residue" evidence="1">
    <location>
        <position position="1"/>
    </location>
</feature>
<sequence length="64" mass="7440">AVSTEIPPKITEAMEMTQKLRLLATTQYPQLHKLISELESKLTDVYIDSKKQKQTTIENFFKQN</sequence>
<accession>A0A818NZF4</accession>
<organism evidence="1 2">
    <name type="scientific">Rotaria sordida</name>
    <dbReference type="NCBI Taxonomy" id="392033"/>
    <lineage>
        <taxon>Eukaryota</taxon>
        <taxon>Metazoa</taxon>
        <taxon>Spiralia</taxon>
        <taxon>Gnathifera</taxon>
        <taxon>Rotifera</taxon>
        <taxon>Eurotatoria</taxon>
        <taxon>Bdelloidea</taxon>
        <taxon>Philodinida</taxon>
        <taxon>Philodinidae</taxon>
        <taxon>Rotaria</taxon>
    </lineage>
</organism>
<evidence type="ECO:0000313" key="2">
    <source>
        <dbReference type="Proteomes" id="UP000663836"/>
    </source>
</evidence>
<protein>
    <submittedName>
        <fullName evidence="1">Uncharacterized protein</fullName>
    </submittedName>
</protein>
<proteinExistence type="predicted"/>
<comment type="caution">
    <text evidence="1">The sequence shown here is derived from an EMBL/GenBank/DDBJ whole genome shotgun (WGS) entry which is preliminary data.</text>
</comment>
<dbReference type="Proteomes" id="UP000663836">
    <property type="component" value="Unassembled WGS sequence"/>
</dbReference>